<name>A0A371C924_YARLL</name>
<sequence>MQPSTPKRSKGDWSTTQQRRSYSTPSALIFGSPEDTPASSSSFASSSSTGTTPNTSPQRPSQLPKSPSSPTPSRRGLRGKLASLTLGAAERVRSISGRIDDREPPVYAPPAQPLANPQESLMGWMVERNNGGTRPQQPHPPPRLDTSNYGVSAISNNGLLTPEQTPESSPIQPIHRAKGRTTSYYQTQPFKYTSSLREDPFIDRNRNRIKEVQELDFEEFNNSEDDFCLSETDVHSEFSSSADSTSSQCHKALRIPEILYNILSHVEADVQVPHEPPPQRRRPLSLRHAFLIYGDREKAHQAWERALKEEQTPTQQMFKGDGALHGCLLVNKFWFEVSRKLLYNKLHFCDSQKWRQFVHMSSDTGSPEDLITWSRSSHHRSLSRSTGQPNLHQLANGEAEMNDYFDTPTKLFVLHKISNAQQSEIDLLQHKIGGALEWLEFYTCAAIVPPLGLLAGGSLQKIVLPGCTKVDDAFLKLVAENCPRLQIADLRACEKVSNEGLVALAGKCPQLKLLNVGRTQMGHLISYRGISAIARKTQVNTLGAAGCFVCDKSMWELAWYRGHSLDRLSLNGCTLLTNDSIPRILPYTSNLAVLELRGCTQITDFKSIIKFKRYQERHKREPLIEGCEIFESRMREAEFQLEMDISREILRDCVQWIYAPDHDQESVRVKRKKVVPNFASTSRLSFIPHGSDAARKLAATSTRVESSSRHHSSRPSH</sequence>
<dbReference type="GO" id="GO:0019005">
    <property type="term" value="C:SCF ubiquitin ligase complex"/>
    <property type="evidence" value="ECO:0007669"/>
    <property type="project" value="TreeGrafter"/>
</dbReference>
<dbReference type="VEuPathDB" id="FungiDB:YALI0_E04356g"/>
<dbReference type="SUPFAM" id="SSF52047">
    <property type="entry name" value="RNI-like"/>
    <property type="match status" value="1"/>
</dbReference>
<dbReference type="CDD" id="cd09293">
    <property type="entry name" value="AMN1"/>
    <property type="match status" value="1"/>
</dbReference>
<dbReference type="InterPro" id="IPR006553">
    <property type="entry name" value="Leu-rich_rpt_Cys-con_subtyp"/>
</dbReference>
<gene>
    <name evidence="2" type="ORF">B0I71DRAFT_130728</name>
</gene>
<dbReference type="AlphaFoldDB" id="A0A371C924"/>
<feature type="compositionally biased region" description="Basic and acidic residues" evidence="1">
    <location>
        <begin position="90"/>
        <end position="104"/>
    </location>
</feature>
<feature type="compositionally biased region" description="Low complexity" evidence="1">
    <location>
        <begin position="38"/>
        <end position="74"/>
    </location>
</feature>
<dbReference type="FunFam" id="3.80.10.10:FF:001225">
    <property type="entry name" value="Antagonist of mitotic exit network protein 1"/>
    <property type="match status" value="1"/>
</dbReference>
<dbReference type="Proteomes" id="UP000256601">
    <property type="component" value="Unassembled WGS sequence"/>
</dbReference>
<protein>
    <submittedName>
        <fullName evidence="2">Antagonist of mitotic exit network protein 1</fullName>
    </submittedName>
</protein>
<evidence type="ECO:0000256" key="1">
    <source>
        <dbReference type="SAM" id="MobiDB-lite"/>
    </source>
</evidence>
<dbReference type="Gene3D" id="3.80.10.10">
    <property type="entry name" value="Ribonuclease Inhibitor"/>
    <property type="match status" value="2"/>
</dbReference>
<dbReference type="SMART" id="SM00367">
    <property type="entry name" value="LRR_CC"/>
    <property type="match status" value="5"/>
</dbReference>
<dbReference type="EMBL" id="KZ858978">
    <property type="protein sequence ID" value="RDW26560.1"/>
    <property type="molecule type" value="Genomic_DNA"/>
</dbReference>
<feature type="compositionally biased region" description="Polar residues" evidence="1">
    <location>
        <begin position="1"/>
        <end position="26"/>
    </location>
</feature>
<evidence type="ECO:0000313" key="2">
    <source>
        <dbReference type="EMBL" id="RDW26560.1"/>
    </source>
</evidence>
<evidence type="ECO:0000313" key="3">
    <source>
        <dbReference type="Proteomes" id="UP000256601"/>
    </source>
</evidence>
<dbReference type="GO" id="GO:0031146">
    <property type="term" value="P:SCF-dependent proteasomal ubiquitin-dependent protein catabolic process"/>
    <property type="evidence" value="ECO:0007669"/>
    <property type="project" value="TreeGrafter"/>
</dbReference>
<dbReference type="InterPro" id="IPR032675">
    <property type="entry name" value="LRR_dom_sf"/>
</dbReference>
<organism evidence="2 3">
    <name type="scientific">Yarrowia lipolytica</name>
    <name type="common">Candida lipolytica</name>
    <dbReference type="NCBI Taxonomy" id="4952"/>
    <lineage>
        <taxon>Eukaryota</taxon>
        <taxon>Fungi</taxon>
        <taxon>Dikarya</taxon>
        <taxon>Ascomycota</taxon>
        <taxon>Saccharomycotina</taxon>
        <taxon>Dipodascomycetes</taxon>
        <taxon>Dipodascales</taxon>
        <taxon>Dipodascales incertae sedis</taxon>
        <taxon>Yarrowia</taxon>
    </lineage>
</organism>
<dbReference type="PANTHER" id="PTHR13318:SF95">
    <property type="entry name" value="F-BOX PROTEIN YLR352W"/>
    <property type="match status" value="1"/>
</dbReference>
<reference evidence="2 3" key="1">
    <citation type="submission" date="2018-07" db="EMBL/GenBank/DDBJ databases">
        <title>Draft Genome Assemblies for Five Robust Yarrowia lipolytica Strains Exhibiting High Lipid Production and Pentose Sugar Utilization and Sugar Alcohol Secretion from Undetoxified Lignocellulosic Biomass Hydrolysates.</title>
        <authorList>
            <consortium name="DOE Joint Genome Institute"/>
            <person name="Walker C."/>
            <person name="Ryu S."/>
            <person name="Na H."/>
            <person name="Zane M."/>
            <person name="LaButti K."/>
            <person name="Lipzen A."/>
            <person name="Haridas S."/>
            <person name="Barry K."/>
            <person name="Grigoriev I.V."/>
            <person name="Quarterman J."/>
            <person name="Slininger P."/>
            <person name="Dien B."/>
            <person name="Trinh C.T."/>
        </authorList>
    </citation>
    <scope>NUCLEOTIDE SEQUENCE [LARGE SCALE GENOMIC DNA]</scope>
    <source>
        <strain evidence="2 3">YB392</strain>
    </source>
</reference>
<dbReference type="VEuPathDB" id="FungiDB:YALI1_E05285g"/>
<feature type="region of interest" description="Disordered" evidence="1">
    <location>
        <begin position="1"/>
        <end position="147"/>
    </location>
</feature>
<proteinExistence type="predicted"/>
<feature type="region of interest" description="Disordered" evidence="1">
    <location>
        <begin position="697"/>
        <end position="717"/>
    </location>
</feature>
<accession>A0A371C924</accession>
<dbReference type="PANTHER" id="PTHR13318">
    <property type="entry name" value="PARTNER OF PAIRED, ISOFORM B-RELATED"/>
    <property type="match status" value="1"/>
</dbReference>